<dbReference type="FunFam" id="3.90.190.10:FF:000009">
    <property type="entry name" value="Receptor-type tyrosine-protein phosphatase beta"/>
    <property type="match status" value="1"/>
</dbReference>
<dbReference type="EC" id="3.1.3.48" evidence="2"/>
<dbReference type="SUPFAM" id="SSF49265">
    <property type="entry name" value="Fibronectin type III"/>
    <property type="match status" value="5"/>
</dbReference>
<feature type="transmembrane region" description="Helical" evidence="11">
    <location>
        <begin position="630"/>
        <end position="651"/>
    </location>
</feature>
<evidence type="ECO:0000256" key="4">
    <source>
        <dbReference type="ARBA" id="ARBA00022729"/>
    </source>
</evidence>
<protein>
    <recommendedName>
        <fullName evidence="2">protein-tyrosine-phosphatase</fullName>
        <ecNumber evidence="2">3.1.3.48</ecNumber>
    </recommendedName>
</protein>
<feature type="domain" description="Fibronectin type-III" evidence="14">
    <location>
        <begin position="190"/>
        <end position="282"/>
    </location>
</feature>
<evidence type="ECO:0000256" key="6">
    <source>
        <dbReference type="ARBA" id="ARBA00022912"/>
    </source>
</evidence>
<dbReference type="Pfam" id="PF00041">
    <property type="entry name" value="fn3"/>
    <property type="match status" value="5"/>
</dbReference>
<dbReference type="PROSITE" id="PS50055">
    <property type="entry name" value="TYR_PHOSPHATASE_PTP"/>
    <property type="match status" value="1"/>
</dbReference>
<dbReference type="SMART" id="SM00404">
    <property type="entry name" value="PTPc_motif"/>
    <property type="match status" value="1"/>
</dbReference>
<dbReference type="InterPro" id="IPR003961">
    <property type="entry name" value="FN3_dom"/>
</dbReference>
<dbReference type="InterPro" id="IPR013783">
    <property type="entry name" value="Ig-like_fold"/>
</dbReference>
<evidence type="ECO:0000259" key="12">
    <source>
        <dbReference type="PROSITE" id="PS50055"/>
    </source>
</evidence>
<feature type="domain" description="Tyrosine-protein phosphatase" evidence="12">
    <location>
        <begin position="701"/>
        <end position="960"/>
    </location>
</feature>
<reference evidence="16" key="2">
    <citation type="journal article" date="2014" name="Nat. Commun.">
        <title>The cavefish genome reveals candidate genes for eye loss.</title>
        <authorList>
            <person name="McGaugh S.E."/>
            <person name="Gross J.B."/>
            <person name="Aken B."/>
            <person name="Blin M."/>
            <person name="Borowsky R."/>
            <person name="Chalopin D."/>
            <person name="Hinaux H."/>
            <person name="Jeffery W.R."/>
            <person name="Keene A."/>
            <person name="Ma L."/>
            <person name="Minx P."/>
            <person name="Murphy D."/>
            <person name="O'Quin K.E."/>
            <person name="Retaux S."/>
            <person name="Rohner N."/>
            <person name="Searle S.M."/>
            <person name="Stahl B.A."/>
            <person name="Tabin C."/>
            <person name="Volff J.N."/>
            <person name="Yoshizawa M."/>
            <person name="Warren W.C."/>
        </authorList>
    </citation>
    <scope>NUCLEOTIDE SEQUENCE [LARGE SCALE GENOMIC DNA]</scope>
    <source>
        <strain evidence="16">female</strain>
    </source>
</reference>
<evidence type="ECO:0000259" key="13">
    <source>
        <dbReference type="PROSITE" id="PS50056"/>
    </source>
</evidence>
<evidence type="ECO:0000256" key="10">
    <source>
        <dbReference type="ARBA" id="ARBA00051722"/>
    </source>
</evidence>
<accession>A0A3B1K4G4</accession>
<dbReference type="PROSITE" id="PS50056">
    <property type="entry name" value="TYR_PHOSPHATASE_2"/>
    <property type="match status" value="1"/>
</dbReference>
<dbReference type="Bgee" id="ENSAMXG00000005893">
    <property type="expression patterns" value="Expressed in intestine and 12 other cell types or tissues"/>
</dbReference>
<evidence type="ECO:0000256" key="2">
    <source>
        <dbReference type="ARBA" id="ARBA00013064"/>
    </source>
</evidence>
<evidence type="ECO:0000259" key="14">
    <source>
        <dbReference type="PROSITE" id="PS50853"/>
    </source>
</evidence>
<dbReference type="GeneTree" id="ENSGT00940000165368"/>
<dbReference type="SMART" id="SM00060">
    <property type="entry name" value="FN3"/>
    <property type="match status" value="7"/>
</dbReference>
<dbReference type="Gene3D" id="2.60.40.10">
    <property type="entry name" value="Immunoglobulins"/>
    <property type="match status" value="6"/>
</dbReference>
<dbReference type="InterPro" id="IPR050713">
    <property type="entry name" value="RTP_Phos/Ushers"/>
</dbReference>
<dbReference type="SMART" id="SM00194">
    <property type="entry name" value="PTPc"/>
    <property type="match status" value="1"/>
</dbReference>
<dbReference type="PANTHER" id="PTHR46957:SF10">
    <property type="entry name" value="PROTEIN TYROSINE PHOSPHATASE, RECEPTOR TYPE, H"/>
    <property type="match status" value="1"/>
</dbReference>
<evidence type="ECO:0000256" key="11">
    <source>
        <dbReference type="SAM" id="Phobius"/>
    </source>
</evidence>
<organism evidence="15 16">
    <name type="scientific">Astyanax mexicanus</name>
    <name type="common">Blind cave fish</name>
    <name type="synonym">Astyanax fasciatus mexicanus</name>
    <dbReference type="NCBI Taxonomy" id="7994"/>
    <lineage>
        <taxon>Eukaryota</taxon>
        <taxon>Metazoa</taxon>
        <taxon>Chordata</taxon>
        <taxon>Craniata</taxon>
        <taxon>Vertebrata</taxon>
        <taxon>Euteleostomi</taxon>
        <taxon>Actinopterygii</taxon>
        <taxon>Neopterygii</taxon>
        <taxon>Teleostei</taxon>
        <taxon>Ostariophysi</taxon>
        <taxon>Characiformes</taxon>
        <taxon>Characoidei</taxon>
        <taxon>Acestrorhamphidae</taxon>
        <taxon>Acestrorhamphinae</taxon>
        <taxon>Astyanax</taxon>
    </lineage>
</organism>
<dbReference type="CDD" id="cd00063">
    <property type="entry name" value="FN3"/>
    <property type="match status" value="5"/>
</dbReference>
<keyword evidence="3 11" id="KW-0812">Transmembrane</keyword>
<dbReference type="InterPro" id="IPR000387">
    <property type="entry name" value="Tyr_Pase_dom"/>
</dbReference>
<keyword evidence="16" id="KW-1185">Reference proteome</keyword>
<proteinExistence type="predicted"/>
<evidence type="ECO:0000256" key="3">
    <source>
        <dbReference type="ARBA" id="ARBA00022692"/>
    </source>
</evidence>
<dbReference type="InterPro" id="IPR016130">
    <property type="entry name" value="Tyr_Pase_AS"/>
</dbReference>
<dbReference type="SUPFAM" id="SSF52799">
    <property type="entry name" value="(Phosphotyrosine protein) phosphatases II"/>
    <property type="match status" value="1"/>
</dbReference>
<dbReference type="PRINTS" id="PR00700">
    <property type="entry name" value="PRTYPHPHTASE"/>
</dbReference>
<comment type="catalytic activity">
    <reaction evidence="10">
        <text>O-phospho-L-tyrosyl-[protein] + H2O = L-tyrosyl-[protein] + phosphate</text>
        <dbReference type="Rhea" id="RHEA:10684"/>
        <dbReference type="Rhea" id="RHEA-COMP:10136"/>
        <dbReference type="Rhea" id="RHEA-COMP:20101"/>
        <dbReference type="ChEBI" id="CHEBI:15377"/>
        <dbReference type="ChEBI" id="CHEBI:43474"/>
        <dbReference type="ChEBI" id="CHEBI:46858"/>
        <dbReference type="ChEBI" id="CHEBI:61978"/>
        <dbReference type="EC" id="3.1.3.48"/>
    </reaction>
</comment>
<dbReference type="InterPro" id="IPR000242">
    <property type="entry name" value="PTP_cat"/>
</dbReference>
<dbReference type="Proteomes" id="UP000018467">
    <property type="component" value="Unassembled WGS sequence"/>
</dbReference>
<dbReference type="GO" id="GO:0004725">
    <property type="term" value="F:protein tyrosine phosphatase activity"/>
    <property type="evidence" value="ECO:0007669"/>
    <property type="project" value="UniProtKB-EC"/>
</dbReference>
<comment type="subcellular location">
    <subcellularLocation>
        <location evidence="1">Membrane</location>
        <topology evidence="1">Single-pass type I membrane protein</topology>
    </subcellularLocation>
</comment>
<evidence type="ECO:0000313" key="15">
    <source>
        <dbReference type="Ensembl" id="ENSAMXP00000048980.1"/>
    </source>
</evidence>
<evidence type="ECO:0000256" key="9">
    <source>
        <dbReference type="ARBA" id="ARBA00023180"/>
    </source>
</evidence>
<dbReference type="PROSITE" id="PS00383">
    <property type="entry name" value="TYR_PHOSPHATASE_1"/>
    <property type="match status" value="1"/>
</dbReference>
<evidence type="ECO:0000256" key="5">
    <source>
        <dbReference type="ARBA" id="ARBA00022801"/>
    </source>
</evidence>
<keyword evidence="6" id="KW-0904">Protein phosphatase</keyword>
<keyword evidence="8 11" id="KW-0472">Membrane</keyword>
<dbReference type="Ensembl" id="ENSAMXT00000042358.1">
    <property type="protein sequence ID" value="ENSAMXP00000048980.1"/>
    <property type="gene ID" value="ENSAMXG00000005893.2"/>
</dbReference>
<dbReference type="InterPro" id="IPR029021">
    <property type="entry name" value="Prot-tyrosine_phosphatase-like"/>
</dbReference>
<reference evidence="16" key="1">
    <citation type="submission" date="2013-03" db="EMBL/GenBank/DDBJ databases">
        <authorList>
            <person name="Jeffery W."/>
            <person name="Warren W."/>
            <person name="Wilson R.K."/>
        </authorList>
    </citation>
    <scope>NUCLEOTIDE SEQUENCE</scope>
    <source>
        <strain evidence="16">female</strain>
    </source>
</reference>
<dbReference type="Pfam" id="PF00102">
    <property type="entry name" value="Y_phosphatase"/>
    <property type="match status" value="1"/>
</dbReference>
<evidence type="ECO:0000313" key="16">
    <source>
        <dbReference type="Proteomes" id="UP000018467"/>
    </source>
</evidence>
<feature type="domain" description="Tyrosine specific protein phosphatases" evidence="13">
    <location>
        <begin position="878"/>
        <end position="951"/>
    </location>
</feature>
<evidence type="ECO:0000256" key="1">
    <source>
        <dbReference type="ARBA" id="ARBA00004479"/>
    </source>
</evidence>
<name>A0A3B1K4G4_ASTMX</name>
<reference evidence="15" key="3">
    <citation type="submission" date="2025-08" db="UniProtKB">
        <authorList>
            <consortium name="Ensembl"/>
        </authorList>
    </citation>
    <scope>IDENTIFICATION</scope>
</reference>
<evidence type="ECO:0000256" key="7">
    <source>
        <dbReference type="ARBA" id="ARBA00022989"/>
    </source>
</evidence>
<keyword evidence="9" id="KW-0325">Glycoprotein</keyword>
<dbReference type="Gene3D" id="3.90.190.10">
    <property type="entry name" value="Protein tyrosine phosphatase superfamily"/>
    <property type="match status" value="1"/>
</dbReference>
<dbReference type="InterPro" id="IPR003595">
    <property type="entry name" value="Tyr_Pase_cat"/>
</dbReference>
<evidence type="ECO:0000256" key="8">
    <source>
        <dbReference type="ARBA" id="ARBA00023136"/>
    </source>
</evidence>
<feature type="domain" description="Fibronectin type-III" evidence="14">
    <location>
        <begin position="101"/>
        <end position="189"/>
    </location>
</feature>
<reference evidence="15" key="4">
    <citation type="submission" date="2025-09" db="UniProtKB">
        <authorList>
            <consortium name="Ensembl"/>
        </authorList>
    </citation>
    <scope>IDENTIFICATION</scope>
</reference>
<sequence length="995" mass="111069">MYASFFHSLPLPLASSNVYSAFVRSRTETGLILQWNKVNNSSSYSYRLNYNGINININGSEGGSVVIIISSLSSGNKYTFTFYTVFEGVESSGFNFTSVTTPSSVTDVWVKSRTETGLTLQWNKVNNSSSYSYRLNYNGINDIINGSALGDNVVTHNISSLSPGTKYSFTLYTVFEGVESSGFNFTNVTTPSTVTHVLVKSRTETELILEWDKVNNSSSYSYRLIYDGKNDIINGSDFGNNVVNHTVSSLSPGTKYTFTLYTVFEGVESSGFNFTNVTTPSSVTDVWVKSRTETELILEWNKVNNIDNYSYRLIYNIMNITINGSDFENDTVTRNISSLSPGTKYTFTLYTVFEEVESSGFNFTNVTTPSIVTSVSVKSRTETWLILEWNKVNNSSSYSYRLNYNEINNTINGSDFANNVVTHNISSLSAGTKYSFTFYTVFEGVESSGFNFTNVTTPSSVNSVTVKSRTETELILEWNKVNNIDSYRLNNDRTYRINRGSEVGDNVVTQTVSGLSPGTKYNFTLYTVFEGVESSGFNFTSITIPATVTGLGCKYASGGYGLTVFWDPPVGERTGVKVDGNGQSLNASGESLSIGGLQPAQWYTLTVTALSWDLQSNSASVTCQTDPGGVIAGVLVFLLLVIILCVGIFIWRRKRALPSVFGNSKSKSVEHNLPSDKYKPIPLKKFPEHFISLSRDDNRGFSVEYEDLGTVGTDQSRAAALFPENKSKNRFTNVLAYDLSRVKLTQQDGPDSDYINANYMPGYNRNSRQYIAAQGPLPCTISDFWRMVWEQKSTAIVMLTNCVENGRPKCEQYWPLDYTPCIYGNLLVTIQSEHKEKSWTLREFVVRNKDTSEERTVMHFHFTAWPDHGVPAGTDELIQFRELVRHHIERFPTSGPTVVHCSAGVGRTGTLIALDTLLQQLVKEEAVNIAACVHHMRLNRPLMVQTESQYVFLHQCIMDSLQPKEDFIPEPIYENSDMIYANSMVLRQCSGNSPV</sequence>
<dbReference type="GO" id="GO:0043235">
    <property type="term" value="C:receptor complex"/>
    <property type="evidence" value="ECO:0007669"/>
    <property type="project" value="TreeGrafter"/>
</dbReference>
<dbReference type="InterPro" id="IPR036116">
    <property type="entry name" value="FN3_sf"/>
</dbReference>
<dbReference type="GO" id="GO:0016020">
    <property type="term" value="C:membrane"/>
    <property type="evidence" value="ECO:0007669"/>
    <property type="project" value="UniProtKB-SubCell"/>
</dbReference>
<dbReference type="PANTHER" id="PTHR46957">
    <property type="entry name" value="CYTOKINE RECEPTOR"/>
    <property type="match status" value="1"/>
</dbReference>
<dbReference type="AlphaFoldDB" id="A0A3B1K4G4"/>
<keyword evidence="7 11" id="KW-1133">Transmembrane helix</keyword>
<dbReference type="PROSITE" id="PS50853">
    <property type="entry name" value="FN3"/>
    <property type="match status" value="3"/>
</dbReference>
<feature type="domain" description="Fibronectin type-III" evidence="14">
    <location>
        <begin position="368"/>
        <end position="460"/>
    </location>
</feature>
<keyword evidence="4" id="KW-0732">Signal</keyword>
<keyword evidence="5" id="KW-0378">Hydrolase</keyword>